<evidence type="ECO:0000256" key="1">
    <source>
        <dbReference type="SAM" id="MobiDB-lite"/>
    </source>
</evidence>
<dbReference type="RefSeq" id="XP_041197190.1">
    <property type="nucleotide sequence ID" value="XM_041332498.1"/>
</dbReference>
<keyword evidence="3" id="KW-1185">Reference proteome</keyword>
<evidence type="ECO:0000313" key="3">
    <source>
        <dbReference type="Proteomes" id="UP000807769"/>
    </source>
</evidence>
<dbReference type="OrthoDB" id="2690050at2759"/>
<dbReference type="AlphaFoldDB" id="A0A9P7EIM5"/>
<gene>
    <name evidence="2" type="ORF">BJ212DRAFT_1296747</name>
</gene>
<accession>A0A9P7EIM5</accession>
<evidence type="ECO:0000313" key="2">
    <source>
        <dbReference type="EMBL" id="KAG1822784.1"/>
    </source>
</evidence>
<dbReference type="Proteomes" id="UP000807769">
    <property type="component" value="Unassembled WGS sequence"/>
</dbReference>
<feature type="region of interest" description="Disordered" evidence="1">
    <location>
        <begin position="279"/>
        <end position="300"/>
    </location>
</feature>
<protein>
    <submittedName>
        <fullName evidence="2">Uncharacterized protein</fullName>
    </submittedName>
</protein>
<organism evidence="2 3">
    <name type="scientific">Suillus subaureus</name>
    <dbReference type="NCBI Taxonomy" id="48587"/>
    <lineage>
        <taxon>Eukaryota</taxon>
        <taxon>Fungi</taxon>
        <taxon>Dikarya</taxon>
        <taxon>Basidiomycota</taxon>
        <taxon>Agaricomycotina</taxon>
        <taxon>Agaricomycetes</taxon>
        <taxon>Agaricomycetidae</taxon>
        <taxon>Boletales</taxon>
        <taxon>Suillineae</taxon>
        <taxon>Suillaceae</taxon>
        <taxon>Suillus</taxon>
    </lineage>
</organism>
<reference evidence="2" key="1">
    <citation type="journal article" date="2020" name="New Phytol.">
        <title>Comparative genomics reveals dynamic genome evolution in host specialist ectomycorrhizal fungi.</title>
        <authorList>
            <person name="Lofgren L.A."/>
            <person name="Nguyen N.H."/>
            <person name="Vilgalys R."/>
            <person name="Ruytinx J."/>
            <person name="Liao H.L."/>
            <person name="Branco S."/>
            <person name="Kuo A."/>
            <person name="LaButti K."/>
            <person name="Lipzen A."/>
            <person name="Andreopoulos W."/>
            <person name="Pangilinan J."/>
            <person name="Riley R."/>
            <person name="Hundley H."/>
            <person name="Na H."/>
            <person name="Barry K."/>
            <person name="Grigoriev I.V."/>
            <person name="Stajich J.E."/>
            <person name="Kennedy P.G."/>
        </authorList>
    </citation>
    <scope>NUCLEOTIDE SEQUENCE</scope>
    <source>
        <strain evidence="2">MN1</strain>
    </source>
</reference>
<sequence length="395" mass="43283">MYSKIHYQDKVKDAVIAKQHLSSKPDKKSLLSVIKQQTKQAFEEESKEVRDKVFAAVEAMKEKKCAEMQGAGGQGKSDVNKEVQTYPDFTQSIMAPYTQFVECVFSKAALLTRAKHSIPSTSVSGPVSGMSALPPQMLNTANHVLSFEEDFTYKNDDTLGGITADTSPIISGPALPVHHALNTASQMPLFKQDFTFNQNDYLSEAATPQIQEHNPLDMNFFPDFPPKPVETAEDIELMQPLIWVILREPLTMKKTALLPLLPLASASFPAQSMPPFAPLPAMNTPEKEGRPSKHQKTNHPAAEGVEIGHQFQNLGGFETTTNQKYVFNSIPEKTVLLPPLPLASASFLVQSTPPVIPPPVTNAPEQEGRPLKHQKKNHPAAEGATRLSPVVESSG</sequence>
<proteinExistence type="predicted"/>
<dbReference type="GeneID" id="64626515"/>
<name>A0A9P7EIM5_9AGAM</name>
<dbReference type="EMBL" id="JABBWG010000005">
    <property type="protein sequence ID" value="KAG1822784.1"/>
    <property type="molecule type" value="Genomic_DNA"/>
</dbReference>
<comment type="caution">
    <text evidence="2">The sequence shown here is derived from an EMBL/GenBank/DDBJ whole genome shotgun (WGS) entry which is preliminary data.</text>
</comment>
<feature type="region of interest" description="Disordered" evidence="1">
    <location>
        <begin position="354"/>
        <end position="395"/>
    </location>
</feature>